<evidence type="ECO:0000313" key="6">
    <source>
        <dbReference type="Proteomes" id="UP001183176"/>
    </source>
</evidence>
<protein>
    <submittedName>
        <fullName evidence="5">Biotin-dependent carboxyltransferase family protein</fullName>
    </submittedName>
</protein>
<dbReference type="SMART" id="SM00797">
    <property type="entry name" value="AHS2"/>
    <property type="match status" value="1"/>
</dbReference>
<dbReference type="Gene3D" id="2.40.100.10">
    <property type="entry name" value="Cyclophilin-like"/>
    <property type="match status" value="1"/>
</dbReference>
<dbReference type="Pfam" id="PF02626">
    <property type="entry name" value="CT_A_B"/>
    <property type="match status" value="1"/>
</dbReference>
<evidence type="ECO:0000256" key="1">
    <source>
        <dbReference type="ARBA" id="ARBA00022741"/>
    </source>
</evidence>
<organism evidence="5 6">
    <name type="scientific">Jatrophihabitans lederbergiae</name>
    <dbReference type="NCBI Taxonomy" id="3075547"/>
    <lineage>
        <taxon>Bacteria</taxon>
        <taxon>Bacillati</taxon>
        <taxon>Actinomycetota</taxon>
        <taxon>Actinomycetes</taxon>
        <taxon>Jatrophihabitantales</taxon>
        <taxon>Jatrophihabitantaceae</taxon>
        <taxon>Jatrophihabitans</taxon>
    </lineage>
</organism>
<dbReference type="NCBIfam" id="TIGR00724">
    <property type="entry name" value="urea_amlyse_rel"/>
    <property type="match status" value="1"/>
</dbReference>
<dbReference type="PANTHER" id="PTHR43309">
    <property type="entry name" value="5-OXOPROLINASE SUBUNIT C"/>
    <property type="match status" value="1"/>
</dbReference>
<dbReference type="RefSeq" id="WP_311422800.1">
    <property type="nucleotide sequence ID" value="NZ_JAVREH010000009.1"/>
</dbReference>
<name>A0ABU2J9I4_9ACTN</name>
<dbReference type="SUPFAM" id="SSF50891">
    <property type="entry name" value="Cyclophilin-like"/>
    <property type="match status" value="1"/>
</dbReference>
<dbReference type="Proteomes" id="UP001183176">
    <property type="component" value="Unassembled WGS sequence"/>
</dbReference>
<keyword evidence="6" id="KW-1185">Reference proteome</keyword>
<sequence>MSGYLEVLRAGALTTVQDAGRPGFARLAVPRSGAADLPALLLANRLVGNPEDAAALETTMTGVSVRASRACHVAVTGAEAEVRRDGRPTDWGIPLLLPAGTVLDVGAARRGVRSYLAVSGGIAVEPVLGSRATDLLSGLGPAVVAAGTELPLGQGGSEPARIDFAPYRAAEPVLRVDCYLGPRDDRLTSAALSVLGSATWTVSARSNRIGLRLEGPELERRMTAELPSEGIVLGSVQLPADGQPVLFLADHPVTGGYPVIGVVPQADVWRCGQAAPGTAIRFRLKRLPLL</sequence>
<evidence type="ECO:0000259" key="4">
    <source>
        <dbReference type="SMART" id="SM00797"/>
    </source>
</evidence>
<keyword evidence="3" id="KW-0067">ATP-binding</keyword>
<accession>A0ABU2J9I4</accession>
<evidence type="ECO:0000256" key="2">
    <source>
        <dbReference type="ARBA" id="ARBA00022801"/>
    </source>
</evidence>
<feature type="domain" description="Carboxyltransferase" evidence="4">
    <location>
        <begin position="26"/>
        <end position="290"/>
    </location>
</feature>
<reference evidence="6" key="1">
    <citation type="submission" date="2023-07" db="EMBL/GenBank/DDBJ databases">
        <title>30 novel species of actinomycetes from the DSMZ collection.</title>
        <authorList>
            <person name="Nouioui I."/>
        </authorList>
    </citation>
    <scope>NUCLEOTIDE SEQUENCE [LARGE SCALE GENOMIC DNA]</scope>
    <source>
        <strain evidence="6">DSM 44399</strain>
    </source>
</reference>
<evidence type="ECO:0000256" key="3">
    <source>
        <dbReference type="ARBA" id="ARBA00022840"/>
    </source>
</evidence>
<keyword evidence="2" id="KW-0378">Hydrolase</keyword>
<dbReference type="PANTHER" id="PTHR43309:SF3">
    <property type="entry name" value="5-OXOPROLINASE SUBUNIT C"/>
    <property type="match status" value="1"/>
</dbReference>
<dbReference type="InterPro" id="IPR029000">
    <property type="entry name" value="Cyclophilin-like_dom_sf"/>
</dbReference>
<proteinExistence type="predicted"/>
<comment type="caution">
    <text evidence="5">The sequence shown here is derived from an EMBL/GenBank/DDBJ whole genome shotgun (WGS) entry which is preliminary data.</text>
</comment>
<evidence type="ECO:0000313" key="5">
    <source>
        <dbReference type="EMBL" id="MDT0261646.1"/>
    </source>
</evidence>
<gene>
    <name evidence="5" type="ORF">RM423_09595</name>
</gene>
<dbReference type="InterPro" id="IPR052708">
    <property type="entry name" value="PxpC"/>
</dbReference>
<keyword evidence="1" id="KW-0547">Nucleotide-binding</keyword>
<dbReference type="InterPro" id="IPR003778">
    <property type="entry name" value="CT_A_B"/>
</dbReference>
<dbReference type="EMBL" id="JAVREH010000009">
    <property type="protein sequence ID" value="MDT0261646.1"/>
    <property type="molecule type" value="Genomic_DNA"/>
</dbReference>